<evidence type="ECO:0000313" key="2">
    <source>
        <dbReference type="EMBL" id="GAG70277.1"/>
    </source>
</evidence>
<feature type="domain" description="N-acetyltransferase" evidence="1">
    <location>
        <begin position="4"/>
        <end position="137"/>
    </location>
</feature>
<dbReference type="Pfam" id="PF13302">
    <property type="entry name" value="Acetyltransf_3"/>
    <property type="match status" value="1"/>
</dbReference>
<dbReference type="InterPro" id="IPR016181">
    <property type="entry name" value="Acyl_CoA_acyltransferase"/>
</dbReference>
<gene>
    <name evidence="2" type="ORF">S01H4_08524</name>
</gene>
<comment type="caution">
    <text evidence="2">The sequence shown here is derived from an EMBL/GenBank/DDBJ whole genome shotgun (WGS) entry which is preliminary data.</text>
</comment>
<dbReference type="SUPFAM" id="SSF55729">
    <property type="entry name" value="Acyl-CoA N-acyltransferases (Nat)"/>
    <property type="match status" value="1"/>
</dbReference>
<dbReference type="GO" id="GO:0016747">
    <property type="term" value="F:acyltransferase activity, transferring groups other than amino-acyl groups"/>
    <property type="evidence" value="ECO:0007669"/>
    <property type="project" value="InterPro"/>
</dbReference>
<protein>
    <recommendedName>
        <fullName evidence="1">N-acetyltransferase domain-containing protein</fullName>
    </recommendedName>
</protein>
<proteinExistence type="predicted"/>
<evidence type="ECO:0000259" key="1">
    <source>
        <dbReference type="Pfam" id="PF13302"/>
    </source>
</evidence>
<accession>X1AL79</accession>
<dbReference type="InterPro" id="IPR000182">
    <property type="entry name" value="GNAT_dom"/>
</dbReference>
<dbReference type="AlphaFoldDB" id="X1AL79"/>
<dbReference type="EMBL" id="BART01002935">
    <property type="protein sequence ID" value="GAG70277.1"/>
    <property type="molecule type" value="Genomic_DNA"/>
</dbReference>
<dbReference type="Gene3D" id="3.40.630.30">
    <property type="match status" value="1"/>
</dbReference>
<feature type="non-terminal residue" evidence="2">
    <location>
        <position position="1"/>
    </location>
</feature>
<organism evidence="2">
    <name type="scientific">marine sediment metagenome</name>
    <dbReference type="NCBI Taxonomy" id="412755"/>
    <lineage>
        <taxon>unclassified sequences</taxon>
        <taxon>metagenomes</taxon>
        <taxon>ecological metagenomes</taxon>
    </lineage>
</organism>
<name>X1AL79_9ZZZZ</name>
<sequence length="157" mass="18323">KKNLILRKVDFEDALEIFNLSNDDIVRKNSFNPRKIEWGNHLIWLKKKLKDENSIYFAVVDDLNRFYGQVSFDINIKNDEARINISLGEKIRGLGLSSFIIDKSLDKLIKIKSIKLINAYIKDDNIPSIKSFKKSNFIFLKNQIIKGNKSKVYTKEV</sequence>
<reference evidence="2" key="1">
    <citation type="journal article" date="2014" name="Front. Microbiol.">
        <title>High frequency of phylogenetically diverse reductive dehalogenase-homologous genes in deep subseafloor sedimentary metagenomes.</title>
        <authorList>
            <person name="Kawai M."/>
            <person name="Futagami T."/>
            <person name="Toyoda A."/>
            <person name="Takaki Y."/>
            <person name="Nishi S."/>
            <person name="Hori S."/>
            <person name="Arai W."/>
            <person name="Tsubouchi T."/>
            <person name="Morono Y."/>
            <person name="Uchiyama I."/>
            <person name="Ito T."/>
            <person name="Fujiyama A."/>
            <person name="Inagaki F."/>
            <person name="Takami H."/>
        </authorList>
    </citation>
    <scope>NUCLEOTIDE SEQUENCE</scope>
    <source>
        <strain evidence="2">Expedition CK06-06</strain>
    </source>
</reference>